<protein>
    <submittedName>
        <fullName evidence="1">Uncharacterized protein</fullName>
    </submittedName>
</protein>
<organism evidence="1">
    <name type="scientific">Wolbachia endosymbiont of Polyergus mexicanus</name>
    <dbReference type="NCBI Taxonomy" id="3171167"/>
    <lineage>
        <taxon>Bacteria</taxon>
        <taxon>Pseudomonadati</taxon>
        <taxon>Pseudomonadota</taxon>
        <taxon>Alphaproteobacteria</taxon>
        <taxon>Rickettsiales</taxon>
        <taxon>Anaplasmataceae</taxon>
        <taxon>Wolbachieae</taxon>
        <taxon>Wolbachia</taxon>
    </lineage>
</organism>
<proteinExistence type="predicted"/>
<accession>A0AAU7YJI4</accession>
<name>A0AAU7YJI4_9RICK</name>
<evidence type="ECO:0000313" key="1">
    <source>
        <dbReference type="EMBL" id="XCA32954.1"/>
    </source>
</evidence>
<reference evidence="1" key="1">
    <citation type="submission" date="2024-06" db="EMBL/GenBank/DDBJ databases">
        <title>Genome assembly of the Polyergus mexicanus.</title>
        <authorList>
            <person name="Cash E."/>
            <person name="Tustsui N.D."/>
            <person name="Ward P."/>
            <person name="Nguyen O."/>
            <person name="Sahasrabudhe R."/>
            <person name="Fairbairn C.W."/>
            <person name="Seligmann W.E."/>
            <person name="Sacco S."/>
            <person name="Beraut E."/>
            <person name="Miller C."/>
            <person name="Toffelmier E."/>
            <person name="Shaffer H.B."/>
        </authorList>
    </citation>
    <scope>NUCLEOTIDE SEQUENCE</scope>
    <source>
        <strain evidence="1">NDT 795.1</strain>
    </source>
</reference>
<dbReference type="AlphaFoldDB" id="A0AAU7YJI4"/>
<dbReference type="EMBL" id="CP158586">
    <property type="protein sequence ID" value="XCA32954.1"/>
    <property type="molecule type" value="Genomic_DNA"/>
</dbReference>
<sequence length="48" mass="4973">MLVCLLTSKLSWIPVSSTGMTPLGTGMTEEGGAAVLDEKAGFQCQLLS</sequence>
<gene>
    <name evidence="1" type="ORF">ABS808_04005</name>
</gene>